<dbReference type="Pfam" id="PF25202">
    <property type="entry name" value="DUF7834"/>
    <property type="match status" value="1"/>
</dbReference>
<gene>
    <name evidence="3" type="ORF">SDC9_69372</name>
</gene>
<dbReference type="AlphaFoldDB" id="A0A644Y2Y7"/>
<accession>A0A644Y2Y7</accession>
<protein>
    <submittedName>
        <fullName evidence="3">Uncharacterized protein</fullName>
    </submittedName>
</protein>
<feature type="domain" description="GmrSD restriction endonucleases N-terminal" evidence="1">
    <location>
        <begin position="15"/>
        <end position="176"/>
    </location>
</feature>
<evidence type="ECO:0000259" key="2">
    <source>
        <dbReference type="Pfam" id="PF25202"/>
    </source>
</evidence>
<evidence type="ECO:0000259" key="1">
    <source>
        <dbReference type="Pfam" id="PF03235"/>
    </source>
</evidence>
<dbReference type="PANTHER" id="PTHR35149:SF2">
    <property type="entry name" value="DUF262 DOMAIN-CONTAINING PROTEIN"/>
    <property type="match status" value="1"/>
</dbReference>
<dbReference type="Pfam" id="PF03235">
    <property type="entry name" value="GmrSD_N"/>
    <property type="match status" value="1"/>
</dbReference>
<dbReference type="InterPro" id="IPR004919">
    <property type="entry name" value="GmrSD_N"/>
</dbReference>
<dbReference type="EMBL" id="VSSQ01003915">
    <property type="protein sequence ID" value="MPM22912.1"/>
    <property type="molecule type" value="Genomic_DNA"/>
</dbReference>
<name>A0A644Y2Y7_9ZZZZ</name>
<comment type="caution">
    <text evidence="3">The sequence shown here is derived from an EMBL/GenBank/DDBJ whole genome shotgun (WGS) entry which is preliminary data.</text>
</comment>
<evidence type="ECO:0000313" key="3">
    <source>
        <dbReference type="EMBL" id="MPM22912.1"/>
    </source>
</evidence>
<proteinExistence type="predicted"/>
<dbReference type="PANTHER" id="PTHR35149">
    <property type="entry name" value="SLL5132 PROTEIN"/>
    <property type="match status" value="1"/>
</dbReference>
<organism evidence="3">
    <name type="scientific">bioreactor metagenome</name>
    <dbReference type="NCBI Taxonomy" id="1076179"/>
    <lineage>
        <taxon>unclassified sequences</taxon>
        <taxon>metagenomes</taxon>
        <taxon>ecological metagenomes</taxon>
    </lineage>
</organism>
<feature type="domain" description="DUF7834" evidence="2">
    <location>
        <begin position="188"/>
        <end position="414"/>
    </location>
</feature>
<sequence>MGLIEKELSIVRIKELLKLELAIPEYQRPYSWSVESANTLFIDTYNAYRQKTDEYRLGSIILHKKDKKYYIVDGQQRITTLSILLYCLNEIESNNLLEEKYSAISANNIIKNLEILNKKVSELKDEELSKYKSYLLDNCTIVKIVTDKEQEAFQFFDSQNSRGKALSPHDLLKAYHLREMNDVEENIKIKIVNTWEDKKQEELEKLFENHLFPLTQWYKWKDGLDYSSKNIKAFKGIKNKNIYNYAIYQKASNLYIENMNNNGSVEILGGTKLNQFQLTQSLIAGKRFFEYTHHYDVLLKQIRSKINEFHEDGQIPNTGQGDRYTKQLYDNVLLFFADRFGIDSITDSVMKQLYTWSYSIRLKMQLVYPQTINNYAQGKHERINKDLDMFAKINEMIEPEELNLIILDKINEEDVKQQIVKYKKIWEFIKDK</sequence>
<reference evidence="3" key="1">
    <citation type="submission" date="2019-08" db="EMBL/GenBank/DDBJ databases">
        <authorList>
            <person name="Kucharzyk K."/>
            <person name="Murdoch R.W."/>
            <person name="Higgins S."/>
            <person name="Loffler F."/>
        </authorList>
    </citation>
    <scope>NUCLEOTIDE SEQUENCE</scope>
</reference>
<dbReference type="InterPro" id="IPR057156">
    <property type="entry name" value="DUF7834"/>
</dbReference>